<evidence type="ECO:0000313" key="3">
    <source>
        <dbReference type="Proteomes" id="UP000800036"/>
    </source>
</evidence>
<keyword evidence="3" id="KW-1185">Reference proteome</keyword>
<name>A0A6A5V287_9PLEO</name>
<proteinExistence type="predicted"/>
<feature type="compositionally biased region" description="Low complexity" evidence="1">
    <location>
        <begin position="173"/>
        <end position="197"/>
    </location>
</feature>
<evidence type="ECO:0000313" key="2">
    <source>
        <dbReference type="EMBL" id="KAF1970998.1"/>
    </source>
</evidence>
<evidence type="ECO:0000256" key="1">
    <source>
        <dbReference type="SAM" id="MobiDB-lite"/>
    </source>
</evidence>
<dbReference type="OrthoDB" id="5384519at2759"/>
<reference evidence="2" key="1">
    <citation type="journal article" date="2020" name="Stud. Mycol.">
        <title>101 Dothideomycetes genomes: a test case for predicting lifestyles and emergence of pathogens.</title>
        <authorList>
            <person name="Haridas S."/>
            <person name="Albert R."/>
            <person name="Binder M."/>
            <person name="Bloem J."/>
            <person name="Labutti K."/>
            <person name="Salamov A."/>
            <person name="Andreopoulos B."/>
            <person name="Baker S."/>
            <person name="Barry K."/>
            <person name="Bills G."/>
            <person name="Bluhm B."/>
            <person name="Cannon C."/>
            <person name="Castanera R."/>
            <person name="Culley D."/>
            <person name="Daum C."/>
            <person name="Ezra D."/>
            <person name="Gonzalez J."/>
            <person name="Henrissat B."/>
            <person name="Kuo A."/>
            <person name="Liang C."/>
            <person name="Lipzen A."/>
            <person name="Lutzoni F."/>
            <person name="Magnuson J."/>
            <person name="Mondo S."/>
            <person name="Nolan M."/>
            <person name="Ohm R."/>
            <person name="Pangilinan J."/>
            <person name="Park H.-J."/>
            <person name="Ramirez L."/>
            <person name="Alfaro M."/>
            <person name="Sun H."/>
            <person name="Tritt A."/>
            <person name="Yoshinaga Y."/>
            <person name="Zwiers L.-H."/>
            <person name="Turgeon B."/>
            <person name="Goodwin S."/>
            <person name="Spatafora J."/>
            <person name="Crous P."/>
            <person name="Grigoriev I."/>
        </authorList>
    </citation>
    <scope>NUCLEOTIDE SEQUENCE</scope>
    <source>
        <strain evidence="2">CBS 107.79</strain>
    </source>
</reference>
<feature type="region of interest" description="Disordered" evidence="1">
    <location>
        <begin position="164"/>
        <end position="203"/>
    </location>
</feature>
<accession>A0A6A5V287</accession>
<gene>
    <name evidence="2" type="ORF">BU23DRAFT_648385</name>
</gene>
<organism evidence="2 3">
    <name type="scientific">Bimuria novae-zelandiae CBS 107.79</name>
    <dbReference type="NCBI Taxonomy" id="1447943"/>
    <lineage>
        <taxon>Eukaryota</taxon>
        <taxon>Fungi</taxon>
        <taxon>Dikarya</taxon>
        <taxon>Ascomycota</taxon>
        <taxon>Pezizomycotina</taxon>
        <taxon>Dothideomycetes</taxon>
        <taxon>Pleosporomycetidae</taxon>
        <taxon>Pleosporales</taxon>
        <taxon>Massarineae</taxon>
        <taxon>Didymosphaeriaceae</taxon>
        <taxon>Bimuria</taxon>
    </lineage>
</organism>
<sequence length="429" mass="47311">MPSSTLPDPALEIQDPILSTERGNTIETAVEAVATDPQTPMSPTETEHDLLVAGATANLSNLDVVAPVFIPIEHPWPLTVGVKPPPDPRPLAPIDCTAILSLDVIRDIFLTFEGSIGFYLLINGFLQILVQGGFDREWASSHLPNKFGRLKVSYVNQTMEPTVTLSPEKIETSQTPQTQASQASQSSGISSIFRPSRTSTASSAQPLRINDFLEARAKSSHRKEQFTGRIGLKVNKCGDPYLIMSTHVIAEAILARSQLSGLVGRRDRVEKLDDDWSEHVEIWAGNEKIGTVHESFDPEAEIYHTGFKHDITLIKPTHPSSTKDVNTPIPNIGWLSRSNWHSLRQTSAAVNLLPPTDADRSAKTLKYSTPSQVLVVGEGIFLNQKAAKPTRSHGLFTWKYLVSRAVLYRVFQTSSHQPVTAEQRCTKRD</sequence>
<dbReference type="AlphaFoldDB" id="A0A6A5V287"/>
<dbReference type="EMBL" id="ML976696">
    <property type="protein sequence ID" value="KAF1970998.1"/>
    <property type="molecule type" value="Genomic_DNA"/>
</dbReference>
<protein>
    <submittedName>
        <fullName evidence="2">Uncharacterized protein</fullName>
    </submittedName>
</protein>
<dbReference type="Proteomes" id="UP000800036">
    <property type="component" value="Unassembled WGS sequence"/>
</dbReference>